<dbReference type="SUPFAM" id="SSF51735">
    <property type="entry name" value="NAD(P)-binding Rossmann-fold domains"/>
    <property type="match status" value="1"/>
</dbReference>
<name>A0AAN6QXB1_9PEZI</name>
<organism evidence="3 4">
    <name type="scientific">Friedmanniomyces endolithicus</name>
    <dbReference type="NCBI Taxonomy" id="329885"/>
    <lineage>
        <taxon>Eukaryota</taxon>
        <taxon>Fungi</taxon>
        <taxon>Dikarya</taxon>
        <taxon>Ascomycota</taxon>
        <taxon>Pezizomycotina</taxon>
        <taxon>Dothideomycetes</taxon>
        <taxon>Dothideomycetidae</taxon>
        <taxon>Mycosphaerellales</taxon>
        <taxon>Teratosphaeriaceae</taxon>
        <taxon>Friedmanniomyces</taxon>
    </lineage>
</organism>
<dbReference type="InterPro" id="IPR036291">
    <property type="entry name" value="NAD(P)-bd_dom_sf"/>
</dbReference>
<proteinExistence type="inferred from homology"/>
<sequence length="244" mass="26796">MTQKILLFLGAGPNVGAATLALFKQQGYKIASAARSVRPEIKASSDVCLTADFSNPEVMKDVFEKVRRSVGTPNIVIYNREYLCLRPVEAFQSDFAINTGSAYAAAKCTIQGFESLPEDVNKVFIYTGNNGNTAIIPGFLTLGMGKSAAWYIIQQLAATDRFKQNKYRFYYVDERAPNGKATLPSGRGHAEFFLELAEMNEQGPMLATFVRGKGYTKFAASETARLPSISVAEAVDFAYGQQKY</sequence>
<gene>
    <name evidence="3" type="ORF">LTR91_005859</name>
</gene>
<evidence type="ECO:0000313" key="3">
    <source>
        <dbReference type="EMBL" id="KAK0999921.1"/>
    </source>
</evidence>
<keyword evidence="2" id="KW-0560">Oxidoreductase</keyword>
<evidence type="ECO:0000256" key="2">
    <source>
        <dbReference type="ARBA" id="ARBA00023002"/>
    </source>
</evidence>
<evidence type="ECO:0008006" key="5">
    <source>
        <dbReference type="Google" id="ProtNLM"/>
    </source>
</evidence>
<dbReference type="PANTHER" id="PTHR43669:SF4">
    <property type="entry name" value="SHORT-CHAIN DEHYDROGENASE"/>
    <property type="match status" value="1"/>
</dbReference>
<dbReference type="EMBL" id="JAUJLE010000038">
    <property type="protein sequence ID" value="KAK0999921.1"/>
    <property type="molecule type" value="Genomic_DNA"/>
</dbReference>
<protein>
    <recommendedName>
        <fullName evidence="5">NAD(P)-binding protein</fullName>
    </recommendedName>
</protein>
<reference evidence="3" key="1">
    <citation type="submission" date="2023-06" db="EMBL/GenBank/DDBJ databases">
        <title>Black Yeasts Isolated from many extreme environments.</title>
        <authorList>
            <person name="Coleine C."/>
            <person name="Stajich J.E."/>
            <person name="Selbmann L."/>
        </authorList>
    </citation>
    <scope>NUCLEOTIDE SEQUENCE</scope>
    <source>
        <strain evidence="3">CCFEE 5200</strain>
    </source>
</reference>
<dbReference type="AlphaFoldDB" id="A0AAN6QXB1"/>
<comment type="similarity">
    <text evidence="1">Belongs to the short-chain dehydrogenases/reductases (SDR) family.</text>
</comment>
<evidence type="ECO:0000313" key="4">
    <source>
        <dbReference type="Proteomes" id="UP001175353"/>
    </source>
</evidence>
<keyword evidence="4" id="KW-1185">Reference proteome</keyword>
<accession>A0AAN6QXB1</accession>
<dbReference type="PANTHER" id="PTHR43669">
    <property type="entry name" value="5-KETO-D-GLUCONATE 5-REDUCTASE"/>
    <property type="match status" value="1"/>
</dbReference>
<evidence type="ECO:0000256" key="1">
    <source>
        <dbReference type="ARBA" id="ARBA00006484"/>
    </source>
</evidence>
<dbReference type="Proteomes" id="UP001175353">
    <property type="component" value="Unassembled WGS sequence"/>
</dbReference>
<dbReference type="Gene3D" id="3.40.50.720">
    <property type="entry name" value="NAD(P)-binding Rossmann-like Domain"/>
    <property type="match status" value="1"/>
</dbReference>
<dbReference type="GO" id="GO:0016491">
    <property type="term" value="F:oxidoreductase activity"/>
    <property type="evidence" value="ECO:0007669"/>
    <property type="project" value="UniProtKB-KW"/>
</dbReference>
<comment type="caution">
    <text evidence="3">The sequence shown here is derived from an EMBL/GenBank/DDBJ whole genome shotgun (WGS) entry which is preliminary data.</text>
</comment>